<evidence type="ECO:0000313" key="3">
    <source>
        <dbReference type="Proteomes" id="UP000031167"/>
    </source>
</evidence>
<feature type="transmembrane region" description="Helical" evidence="1">
    <location>
        <begin position="211"/>
        <end position="232"/>
    </location>
</feature>
<keyword evidence="1" id="KW-1133">Transmembrane helix</keyword>
<protein>
    <recommendedName>
        <fullName evidence="4">Beta-carotene 15,15'-monooxygenase</fullName>
    </recommendedName>
</protein>
<dbReference type="RefSeq" id="WP_039371960.1">
    <property type="nucleotide sequence ID" value="NZ_JWTA01000015.1"/>
</dbReference>
<proteinExistence type="predicted"/>
<accession>A0A0B4D5F2</accession>
<evidence type="ECO:0000256" key="1">
    <source>
        <dbReference type="SAM" id="Phobius"/>
    </source>
</evidence>
<feature type="transmembrane region" description="Helical" evidence="1">
    <location>
        <begin position="26"/>
        <end position="48"/>
    </location>
</feature>
<feature type="transmembrane region" description="Helical" evidence="1">
    <location>
        <begin position="86"/>
        <end position="109"/>
    </location>
</feature>
<keyword evidence="1" id="KW-0472">Membrane</keyword>
<evidence type="ECO:0000313" key="2">
    <source>
        <dbReference type="EMBL" id="KIC61911.1"/>
    </source>
</evidence>
<feature type="transmembrane region" description="Helical" evidence="1">
    <location>
        <begin position="130"/>
        <end position="147"/>
    </location>
</feature>
<gene>
    <name evidence="2" type="ORF">RM51_16225</name>
</gene>
<feature type="transmembrane region" description="Helical" evidence="1">
    <location>
        <begin position="153"/>
        <end position="171"/>
    </location>
</feature>
<feature type="transmembrane region" description="Helical" evidence="1">
    <location>
        <begin position="183"/>
        <end position="205"/>
    </location>
</feature>
<evidence type="ECO:0008006" key="4">
    <source>
        <dbReference type="Google" id="ProtNLM"/>
    </source>
</evidence>
<dbReference type="AlphaFoldDB" id="A0A0B4D5F2"/>
<sequence length="240" mass="28386">MQNKYPQKPGIDFILKQAFFYWNKTLVFQLMFSIIYFAVFFTSLFFFASKYGIWDQQQELIEAFKVSTEVYVQKAAELGATDNSRYFSYAFLGTLVFLYPLNIGFFQIFRKIDLKEKIEISDLFIGYNGLNFFKYVGYSLFWILIYFMTAQTIILPVIWVLVTFFVAPLMFFNNRRSFEAISLNFKVLKGNFIEIFVCVLVAFLFKYVGFAVFFIGGLFTFPFWNAMIYSLYKVVFTDKS</sequence>
<keyword evidence="1" id="KW-0812">Transmembrane</keyword>
<comment type="caution">
    <text evidence="2">The sequence shown here is derived from an EMBL/GenBank/DDBJ whole genome shotgun (WGS) entry which is preliminary data.</text>
</comment>
<keyword evidence="3" id="KW-1185">Reference proteome</keyword>
<dbReference type="Proteomes" id="UP000031167">
    <property type="component" value="Unassembled WGS sequence"/>
</dbReference>
<dbReference type="EMBL" id="JWTA01000015">
    <property type="protein sequence ID" value="KIC61911.1"/>
    <property type="molecule type" value="Genomic_DNA"/>
</dbReference>
<organism evidence="2 3">
    <name type="scientific">Chryseobacterium taiwanense</name>
    <dbReference type="NCBI Taxonomy" id="363331"/>
    <lineage>
        <taxon>Bacteria</taxon>
        <taxon>Pseudomonadati</taxon>
        <taxon>Bacteroidota</taxon>
        <taxon>Flavobacteriia</taxon>
        <taxon>Flavobacteriales</taxon>
        <taxon>Weeksellaceae</taxon>
        <taxon>Chryseobacterium group</taxon>
        <taxon>Chryseobacterium</taxon>
    </lineage>
</organism>
<name>A0A0B4D5F2_9FLAO</name>
<dbReference type="STRING" id="363331.RM51_16225"/>
<reference evidence="2 3" key="1">
    <citation type="submission" date="2014-12" db="EMBL/GenBank/DDBJ databases">
        <title>Genome sequencing of Chryseobacterium taiwanense TPW19.</title>
        <authorList>
            <person name="Tan P.W."/>
            <person name="Chan K.-G."/>
        </authorList>
    </citation>
    <scope>NUCLEOTIDE SEQUENCE [LARGE SCALE GENOMIC DNA]</scope>
    <source>
        <strain evidence="2 3">TPW19</strain>
    </source>
</reference>